<feature type="compositionally biased region" description="Polar residues" evidence="5">
    <location>
        <begin position="299"/>
        <end position="308"/>
    </location>
</feature>
<keyword evidence="2" id="KW-0677">Repeat</keyword>
<feature type="compositionally biased region" description="Polar residues" evidence="5">
    <location>
        <begin position="121"/>
        <end position="134"/>
    </location>
</feature>
<evidence type="ECO:0000313" key="6">
    <source>
        <dbReference type="EMBL" id="GKT25771.1"/>
    </source>
</evidence>
<evidence type="ECO:0000256" key="2">
    <source>
        <dbReference type="ARBA" id="ARBA00022737"/>
    </source>
</evidence>
<organism evidence="6 7">
    <name type="scientific">Aduncisulcus paluster</name>
    <dbReference type="NCBI Taxonomy" id="2918883"/>
    <lineage>
        <taxon>Eukaryota</taxon>
        <taxon>Metamonada</taxon>
        <taxon>Carpediemonas-like organisms</taxon>
        <taxon>Aduncisulcus</taxon>
    </lineage>
</organism>
<feature type="repeat" description="WD" evidence="4">
    <location>
        <begin position="1046"/>
        <end position="1087"/>
    </location>
</feature>
<feature type="region of interest" description="Disordered" evidence="5">
    <location>
        <begin position="120"/>
        <end position="156"/>
    </location>
</feature>
<dbReference type="InterPro" id="IPR015943">
    <property type="entry name" value="WD40/YVTN_repeat-like_dom_sf"/>
</dbReference>
<accession>A0ABQ5K5I0</accession>
<evidence type="ECO:0000313" key="7">
    <source>
        <dbReference type="Proteomes" id="UP001057375"/>
    </source>
</evidence>
<feature type="compositionally biased region" description="Low complexity" evidence="5">
    <location>
        <begin position="796"/>
        <end position="812"/>
    </location>
</feature>
<feature type="region of interest" description="Disordered" evidence="5">
    <location>
        <begin position="77"/>
        <end position="106"/>
    </location>
</feature>
<dbReference type="PROSITE" id="PS50082">
    <property type="entry name" value="WD_REPEATS_2"/>
    <property type="match status" value="2"/>
</dbReference>
<feature type="region of interest" description="Disordered" evidence="5">
    <location>
        <begin position="877"/>
        <end position="897"/>
    </location>
</feature>
<dbReference type="InterPro" id="IPR036322">
    <property type="entry name" value="WD40_repeat_dom_sf"/>
</dbReference>
<feature type="compositionally biased region" description="Basic and acidic residues" evidence="5">
    <location>
        <begin position="727"/>
        <end position="741"/>
    </location>
</feature>
<keyword evidence="3" id="KW-0041">Annexin</keyword>
<feature type="compositionally biased region" description="Basic and acidic residues" evidence="5">
    <location>
        <begin position="883"/>
        <end position="897"/>
    </location>
</feature>
<dbReference type="Pfam" id="PF00400">
    <property type="entry name" value="WD40"/>
    <property type="match status" value="4"/>
</dbReference>
<evidence type="ECO:0000256" key="4">
    <source>
        <dbReference type="PROSITE-ProRule" id="PRU00221"/>
    </source>
</evidence>
<gene>
    <name evidence="6" type="ORF">ADUPG1_013141</name>
</gene>
<comment type="caution">
    <text evidence="6">The sequence shown here is derived from an EMBL/GenBank/DDBJ whole genome shotgun (WGS) entry which is preliminary data.</text>
</comment>
<reference evidence="6" key="1">
    <citation type="submission" date="2022-03" db="EMBL/GenBank/DDBJ databases">
        <title>Draft genome sequence of Aduncisulcus paluster, a free-living microaerophilic Fornicata.</title>
        <authorList>
            <person name="Yuyama I."/>
            <person name="Kume K."/>
            <person name="Tamura T."/>
            <person name="Inagaki Y."/>
            <person name="Hashimoto T."/>
        </authorList>
    </citation>
    <scope>NUCLEOTIDE SEQUENCE</scope>
    <source>
        <strain evidence="6">NY0171</strain>
    </source>
</reference>
<feature type="compositionally biased region" description="Basic and acidic residues" evidence="5">
    <location>
        <begin position="748"/>
        <end position="758"/>
    </location>
</feature>
<dbReference type="Gene3D" id="1.10.220.10">
    <property type="entry name" value="Annexin"/>
    <property type="match status" value="1"/>
</dbReference>
<evidence type="ECO:0000256" key="3">
    <source>
        <dbReference type="ARBA" id="ARBA00023216"/>
    </source>
</evidence>
<feature type="compositionally biased region" description="Basic and acidic residues" evidence="5">
    <location>
        <begin position="280"/>
        <end position="297"/>
    </location>
</feature>
<feature type="repeat" description="WD" evidence="4">
    <location>
        <begin position="1005"/>
        <end position="1036"/>
    </location>
</feature>
<feature type="compositionally biased region" description="Polar residues" evidence="5">
    <location>
        <begin position="839"/>
        <end position="849"/>
    </location>
</feature>
<dbReference type="EMBL" id="BQXS01012611">
    <property type="protein sequence ID" value="GKT25771.1"/>
    <property type="molecule type" value="Genomic_DNA"/>
</dbReference>
<dbReference type="PROSITE" id="PS50294">
    <property type="entry name" value="WD_REPEATS_REGION"/>
    <property type="match status" value="1"/>
</dbReference>
<evidence type="ECO:0000256" key="5">
    <source>
        <dbReference type="SAM" id="MobiDB-lite"/>
    </source>
</evidence>
<feature type="region of interest" description="Disordered" evidence="5">
    <location>
        <begin position="718"/>
        <end position="849"/>
    </location>
</feature>
<evidence type="ECO:0000256" key="1">
    <source>
        <dbReference type="ARBA" id="ARBA00022574"/>
    </source>
</evidence>
<feature type="compositionally biased region" description="Basic residues" evidence="5">
    <location>
        <begin position="820"/>
        <end position="837"/>
    </location>
</feature>
<dbReference type="InterPro" id="IPR018502">
    <property type="entry name" value="Annexin_repeat"/>
</dbReference>
<dbReference type="Proteomes" id="UP001057375">
    <property type="component" value="Unassembled WGS sequence"/>
</dbReference>
<dbReference type="PANTHER" id="PTHR19848">
    <property type="entry name" value="WD40 REPEAT PROTEIN"/>
    <property type="match status" value="1"/>
</dbReference>
<proteinExistence type="predicted"/>
<dbReference type="SMART" id="SM00320">
    <property type="entry name" value="WD40"/>
    <property type="match status" value="6"/>
</dbReference>
<keyword evidence="1 4" id="KW-0853">WD repeat</keyword>
<dbReference type="PANTHER" id="PTHR19848:SF8">
    <property type="entry name" value="F-BOX AND WD REPEAT DOMAIN CONTAINING 7"/>
    <property type="match status" value="1"/>
</dbReference>
<feature type="compositionally biased region" description="Low complexity" evidence="5">
    <location>
        <begin position="767"/>
        <end position="784"/>
    </location>
</feature>
<sequence length="1508" mass="167881">KGKSRYESTTDIKDGKATYFGKRPCDKTDVGISQDLDLFSGDILCGYIGAVGECEENALRKKREEGRWEDKGKLIDDEGSSCINGHDHSHPSHRRKFSGEQSEQPHRHISSIIEISHGSHQQTTESLPFGTSSPARFPQGKSRGSPILKQHGRSGTLRAHRRFRIMPEMKSKRYIFRYGFPLWPESVVNAPQTMIYLLSVLKNENMRWRMGSGLNGEEIAMMKSIKAKRRKEEQGVRESGLGEVTGVSKQYQLHRFTNVRFADDEIPQEDKDEVVKQALDHIPRPKDAGTKRADENPPSHVSSATSVGPSGAMYSSSSQKKRKKRFQDNDYAFTAILSEAHTASQREMIIGGALRKVEMDDGNHMQVVSLRKLSGETALFLKIVERIVIRLSVIKSELCGRFITSIRRIDTTKLDLSLEDGTSTHESIPQVLLNMKDLVILFSGKSEKSKSFTYEENEGISQVVDSVSALKIASWRDARECRDVLDTCIKQLPRYKKAKKAVDDYSFLEGDTNNVTIDQVLEQRIQQHEESQDVHAKGIAAGMAGAGKRLAELIAATDDSSAILTYLQHERALLDLCIRVLSQICVCVCSGLLHTILTNIISPGDGKSQELEGVIVNFSRRFVRTMFPLIESALSFFPICDSLFQVNKLHVTRDIHPTFRRPLQQIFLGMRALKYSLVCVNVILFPLTISGCKGGVRGLQSQSIRSYATSEAKRLGKWHKSPSSREISVHSDVRSSIRDPVEAESDDLPSHLSEHSSSDEYDTDDGYSTTSQSYSRTSVSTVSSFVPPSMNDRRVGSVSSSGEEFSSLQLQSATPQVKFPSKKGKKRRKKKIPRKGSKLSTPTDVYSSGSHRASFISAHPLSINVVDEAEEMASEYDEYESTEVDHGDTVEGGENEKSDLKTSLLSFKLELEKHGLHSVSEEISSSRPNILSVREDAEDEEEVPKTPSFQRKMIIKKLAEGVPLRQLLKYRLPPDKDIENVVIVSCGDDGAVRIWDHELKLIGEFHAHSTVVGGACLSPSMSLVSGGMDGMLVLWNAIRCTRLHTLSGHRDSVLALAMNKKGSIVASGSMDGTVKIWSIKHHICLATCSFSEDTWIKSVDFSPNGDYVIAGTLSGHVVAWKLPPWILDIDNPSNEGVLIVAETLDKPVLNRQAHSEFILAVAANVRRGQIIIASASRDKLIRVCGLNGADLFSPASLPLWPIGLSFSPNGNYLVAGLPDSTVQIFSMIDGTHKKEIFIQNDGISPDVYVKLRAIASSPFLRLIEFLSKPSCQVFSEFVIESLKLLNPQQTYFLTAAIVLQEWPIVEEYIDSFYKYHPEGLTLEEALQSQVRDGVFKVHLLSVIHDRRFETPHGTSRVLQDVACIKRNSHKENQSLLSNILIHESYAHICAVSASLAKTDKHYETDEKPGEPIVHYIKDAFSGNSQTFFVLLAEYAISPPRSLARAIHGAVKGVGTKNLLLSYVVAMIRDKPDPVKVEFERKYKTSLSKWVQSDTKGFYENLLSEILGF</sequence>
<dbReference type="InterPro" id="IPR037104">
    <property type="entry name" value="Annexin_sf"/>
</dbReference>
<feature type="non-terminal residue" evidence="6">
    <location>
        <position position="1"/>
    </location>
</feature>
<dbReference type="InterPro" id="IPR001680">
    <property type="entry name" value="WD40_rpt"/>
</dbReference>
<protein>
    <submittedName>
        <fullName evidence="6">Uncharacterized protein</fullName>
    </submittedName>
</protein>
<dbReference type="PROSITE" id="PS51897">
    <property type="entry name" value="ANNEXIN_2"/>
    <property type="match status" value="1"/>
</dbReference>
<feature type="region of interest" description="Disordered" evidence="5">
    <location>
        <begin position="280"/>
        <end position="322"/>
    </location>
</feature>
<dbReference type="Gene3D" id="2.130.10.10">
    <property type="entry name" value="YVTN repeat-like/Quinoprotein amine dehydrogenase"/>
    <property type="match status" value="2"/>
</dbReference>
<dbReference type="SUPFAM" id="SSF50978">
    <property type="entry name" value="WD40 repeat-like"/>
    <property type="match status" value="1"/>
</dbReference>
<dbReference type="SUPFAM" id="SSF47874">
    <property type="entry name" value="Annexin"/>
    <property type="match status" value="1"/>
</dbReference>
<keyword evidence="7" id="KW-1185">Reference proteome</keyword>
<name>A0ABQ5K5I0_9EUKA</name>